<feature type="region of interest" description="Disordered" evidence="4">
    <location>
        <begin position="365"/>
        <end position="384"/>
    </location>
</feature>
<dbReference type="Gene3D" id="3.30.420.40">
    <property type="match status" value="2"/>
</dbReference>
<feature type="compositionally biased region" description="Low complexity" evidence="4">
    <location>
        <begin position="511"/>
        <end position="578"/>
    </location>
</feature>
<organism evidence="5 6">
    <name type="scientific">Nocardia lasii</name>
    <dbReference type="NCBI Taxonomy" id="1616107"/>
    <lineage>
        <taxon>Bacteria</taxon>
        <taxon>Bacillati</taxon>
        <taxon>Actinomycetota</taxon>
        <taxon>Actinomycetes</taxon>
        <taxon>Mycobacteriales</taxon>
        <taxon>Nocardiaceae</taxon>
        <taxon>Nocardia</taxon>
    </lineage>
</organism>
<reference evidence="6" key="1">
    <citation type="journal article" date="2019" name="Int. J. Syst. Evol. Microbiol.">
        <title>The Global Catalogue of Microorganisms (GCM) 10K type strain sequencing project: providing services to taxonomists for standard genome sequencing and annotation.</title>
        <authorList>
            <consortium name="The Broad Institute Genomics Platform"/>
            <consortium name="The Broad Institute Genome Sequencing Center for Infectious Disease"/>
            <person name="Wu L."/>
            <person name="Ma J."/>
        </authorList>
    </citation>
    <scope>NUCLEOTIDE SEQUENCE [LARGE SCALE GENOMIC DNA]</scope>
    <source>
        <strain evidence="6">CCUG 36956</strain>
    </source>
</reference>
<evidence type="ECO:0000256" key="4">
    <source>
        <dbReference type="SAM" id="MobiDB-lite"/>
    </source>
</evidence>
<dbReference type="Proteomes" id="UP001596223">
    <property type="component" value="Unassembled WGS sequence"/>
</dbReference>
<dbReference type="InterPro" id="IPR013126">
    <property type="entry name" value="Hsp_70_fam"/>
</dbReference>
<keyword evidence="1" id="KW-0547">Nucleotide-binding</keyword>
<feature type="compositionally biased region" description="Pro residues" evidence="4">
    <location>
        <begin position="579"/>
        <end position="610"/>
    </location>
</feature>
<keyword evidence="3" id="KW-0143">Chaperone</keyword>
<dbReference type="CDD" id="cd10170">
    <property type="entry name" value="ASKHA_NBD_HSP70"/>
    <property type="match status" value="1"/>
</dbReference>
<name>A0ABW1JQP5_9NOCA</name>
<evidence type="ECO:0000313" key="6">
    <source>
        <dbReference type="Proteomes" id="UP001596223"/>
    </source>
</evidence>
<evidence type="ECO:0000313" key="5">
    <source>
        <dbReference type="EMBL" id="MFC6011335.1"/>
    </source>
</evidence>
<sequence length="648" mass="65410">MGDPVRMLAQDGSSHVAADLVAAATTRLIADIAEVTDADAAVVACHPGWWPEVRVQAVRAALDNAGAGAVVLVPEPLAVVRRYEIERGLLDEGALIVYDLGDSGLTVSVVRTGEKSGLLGVPVHSSEIAGSEFDLLTMRYVLGHALGDNEINPFDPAVETELAALRERCRVAKEDLSLDTATVVTVGALAADGSGQVRIVRNELEDLLRSDVQDSLELVREAVQRAGVDMREVESVLLTGGGGAMPLVAELVSSEFGLPVVACVDPATASAAGAAELAADLLAAESPGVSPLLVDGLGLAAGLAEEPSAAATGFPVIDPDLLERVEEPEESTIDFDEPVTTGSELATTESTGKHAAVAGSELATAEPFGDGPAFSLDDIEDDDPKPQVVNRKRIAVIAAAVVTFGALTAGTLAVAPQFATPSTPSTTENGSPSGGADSPVSIATTPPLDANGRPVIGTPALDASGKPIPGAPTLDAAGKPIPGTTVDATGKPVVGTPTVDATGKPIPPGTQSAPQAGQSPTQQQQQQQQQSAGSAPAPGAPAPAQAPRQQQAPAPQQQQAPAPQQQAPAPAPQQQSPAPQQPAPQQPAPQQPAPQQPAPQQPRPQVPAPQLPNIAQVPGQVLNGAGEVVEGTVGGVTQLPGGLLGGGN</sequence>
<evidence type="ECO:0000256" key="2">
    <source>
        <dbReference type="ARBA" id="ARBA00022840"/>
    </source>
</evidence>
<evidence type="ECO:0000256" key="1">
    <source>
        <dbReference type="ARBA" id="ARBA00022741"/>
    </source>
</evidence>
<dbReference type="RefSeq" id="WP_378602796.1">
    <property type="nucleotide sequence ID" value="NZ_JBHSQN010000004.1"/>
</dbReference>
<comment type="caution">
    <text evidence="5">The sequence shown here is derived from an EMBL/GenBank/DDBJ whole genome shotgun (WGS) entry which is preliminary data.</text>
</comment>
<keyword evidence="2" id="KW-0067">ATP-binding</keyword>
<dbReference type="PANTHER" id="PTHR42749">
    <property type="entry name" value="CELL SHAPE-DETERMINING PROTEIN MREB"/>
    <property type="match status" value="1"/>
</dbReference>
<dbReference type="Gene3D" id="3.90.640.10">
    <property type="entry name" value="Actin, Chain A, domain 4"/>
    <property type="match status" value="1"/>
</dbReference>
<gene>
    <name evidence="5" type="ORF">ACFP3H_09760</name>
</gene>
<dbReference type="EMBL" id="JBHSQN010000004">
    <property type="protein sequence ID" value="MFC6011335.1"/>
    <property type="molecule type" value="Genomic_DNA"/>
</dbReference>
<dbReference type="PANTHER" id="PTHR42749:SF1">
    <property type="entry name" value="CELL SHAPE-DETERMINING PROTEIN MREB"/>
    <property type="match status" value="1"/>
</dbReference>
<feature type="compositionally biased region" description="Polar residues" evidence="4">
    <location>
        <begin position="419"/>
        <end position="431"/>
    </location>
</feature>
<feature type="region of interest" description="Disordered" evidence="4">
    <location>
        <begin position="418"/>
        <end position="619"/>
    </location>
</feature>
<dbReference type="Pfam" id="PF00012">
    <property type="entry name" value="HSP70"/>
    <property type="match status" value="1"/>
</dbReference>
<evidence type="ECO:0000256" key="3">
    <source>
        <dbReference type="ARBA" id="ARBA00023186"/>
    </source>
</evidence>
<dbReference type="SUPFAM" id="SSF53067">
    <property type="entry name" value="Actin-like ATPase domain"/>
    <property type="match status" value="1"/>
</dbReference>
<proteinExistence type="predicted"/>
<accession>A0ABW1JQP5</accession>
<dbReference type="InterPro" id="IPR043129">
    <property type="entry name" value="ATPase_NBD"/>
</dbReference>
<protein>
    <submittedName>
        <fullName evidence="5">Hsp70 family protein</fullName>
    </submittedName>
</protein>
<keyword evidence="6" id="KW-1185">Reference proteome</keyword>